<accession>A0A0E9WUM4</accession>
<reference evidence="1" key="2">
    <citation type="journal article" date="2015" name="Fish Shellfish Immunol.">
        <title>Early steps in the European eel (Anguilla anguilla)-Vibrio vulnificus interaction in the gills: Role of the RtxA13 toxin.</title>
        <authorList>
            <person name="Callol A."/>
            <person name="Pajuelo D."/>
            <person name="Ebbesson L."/>
            <person name="Teles M."/>
            <person name="MacKenzie S."/>
            <person name="Amaro C."/>
        </authorList>
    </citation>
    <scope>NUCLEOTIDE SEQUENCE</scope>
</reference>
<reference evidence="1" key="1">
    <citation type="submission" date="2014-11" db="EMBL/GenBank/DDBJ databases">
        <authorList>
            <person name="Amaro Gonzalez C."/>
        </authorList>
    </citation>
    <scope>NUCLEOTIDE SEQUENCE</scope>
</reference>
<sequence length="63" mass="7129">MGSSISPKIKQITPKKSVRSVCVDRYPNVHCTKLLDFIYINFVHVTEWHAISHLEPGVKVHSG</sequence>
<name>A0A0E9WUM4_ANGAN</name>
<dbReference type="EMBL" id="GBXM01014475">
    <property type="protein sequence ID" value="JAH94102.1"/>
    <property type="molecule type" value="Transcribed_RNA"/>
</dbReference>
<protein>
    <submittedName>
        <fullName evidence="1">Uncharacterized protein</fullName>
    </submittedName>
</protein>
<evidence type="ECO:0000313" key="1">
    <source>
        <dbReference type="EMBL" id="JAH94102.1"/>
    </source>
</evidence>
<dbReference type="AlphaFoldDB" id="A0A0E9WUM4"/>
<organism evidence="1">
    <name type="scientific">Anguilla anguilla</name>
    <name type="common">European freshwater eel</name>
    <name type="synonym">Muraena anguilla</name>
    <dbReference type="NCBI Taxonomy" id="7936"/>
    <lineage>
        <taxon>Eukaryota</taxon>
        <taxon>Metazoa</taxon>
        <taxon>Chordata</taxon>
        <taxon>Craniata</taxon>
        <taxon>Vertebrata</taxon>
        <taxon>Euteleostomi</taxon>
        <taxon>Actinopterygii</taxon>
        <taxon>Neopterygii</taxon>
        <taxon>Teleostei</taxon>
        <taxon>Anguilliformes</taxon>
        <taxon>Anguillidae</taxon>
        <taxon>Anguilla</taxon>
    </lineage>
</organism>
<proteinExistence type="predicted"/>